<accession>A0A926Z8I6</accession>
<sequence length="139" mass="15896">MSILSEIIKERVRQRAKNRCEYCLSHQEYILGRLQIDHIQPIAKGGTNTEDNLCLACELCNQYKWTQTEGIDLESGEVVSLFNPRKQQWKENFAWTSDGINIIGTTACGRATINALRLNNNLAIIVRKNWVQAGWHPPN</sequence>
<dbReference type="EMBL" id="JACJPY010000159">
    <property type="protein sequence ID" value="MBD2152825.1"/>
    <property type="molecule type" value="Genomic_DNA"/>
</dbReference>
<keyword evidence="3" id="KW-1185">Reference proteome</keyword>
<dbReference type="Gene3D" id="1.10.30.50">
    <property type="match status" value="1"/>
</dbReference>
<dbReference type="RefSeq" id="WP_190353282.1">
    <property type="nucleotide sequence ID" value="NZ_JACJPY010000159.1"/>
</dbReference>
<keyword evidence="2" id="KW-0540">Nuclease</keyword>
<keyword evidence="2" id="KW-0378">Hydrolase</keyword>
<dbReference type="Proteomes" id="UP000631421">
    <property type="component" value="Unassembled WGS sequence"/>
</dbReference>
<comment type="caution">
    <text evidence="2">The sequence shown here is derived from an EMBL/GenBank/DDBJ whole genome shotgun (WGS) entry which is preliminary data.</text>
</comment>
<gene>
    <name evidence="2" type="ORF">H6F44_22325</name>
</gene>
<keyword evidence="2" id="KW-0255">Endonuclease</keyword>
<dbReference type="SMART" id="SM00507">
    <property type="entry name" value="HNHc"/>
    <property type="match status" value="1"/>
</dbReference>
<proteinExistence type="predicted"/>
<dbReference type="GO" id="GO:0004519">
    <property type="term" value="F:endonuclease activity"/>
    <property type="evidence" value="ECO:0007669"/>
    <property type="project" value="UniProtKB-KW"/>
</dbReference>
<evidence type="ECO:0000259" key="1">
    <source>
        <dbReference type="SMART" id="SM00507"/>
    </source>
</evidence>
<protein>
    <submittedName>
        <fullName evidence="2">HNH endonuclease</fullName>
    </submittedName>
</protein>
<name>A0A926Z8I6_9CYAN</name>
<dbReference type="Pfam" id="PF01844">
    <property type="entry name" value="HNH"/>
    <property type="match status" value="1"/>
</dbReference>
<dbReference type="InterPro" id="IPR002711">
    <property type="entry name" value="HNH"/>
</dbReference>
<dbReference type="AlphaFoldDB" id="A0A926Z8I6"/>
<dbReference type="CDD" id="cd00085">
    <property type="entry name" value="HNHc"/>
    <property type="match status" value="1"/>
</dbReference>
<dbReference type="InterPro" id="IPR003615">
    <property type="entry name" value="HNH_nuc"/>
</dbReference>
<evidence type="ECO:0000313" key="2">
    <source>
        <dbReference type="EMBL" id="MBD2152825.1"/>
    </source>
</evidence>
<dbReference type="GO" id="GO:0003676">
    <property type="term" value="F:nucleic acid binding"/>
    <property type="evidence" value="ECO:0007669"/>
    <property type="project" value="InterPro"/>
</dbReference>
<dbReference type="InterPro" id="IPR052892">
    <property type="entry name" value="NA-targeting_endonuclease"/>
</dbReference>
<feature type="domain" description="HNH nuclease" evidence="1">
    <location>
        <begin position="7"/>
        <end position="62"/>
    </location>
</feature>
<reference evidence="2" key="2">
    <citation type="submission" date="2020-08" db="EMBL/GenBank/DDBJ databases">
        <authorList>
            <person name="Chen M."/>
            <person name="Teng W."/>
            <person name="Zhao L."/>
            <person name="Hu C."/>
            <person name="Zhou Y."/>
            <person name="Han B."/>
            <person name="Song L."/>
            <person name="Shu W."/>
        </authorList>
    </citation>
    <scope>NUCLEOTIDE SEQUENCE</scope>
    <source>
        <strain evidence="2">FACHB-1277</strain>
    </source>
</reference>
<reference evidence="2" key="1">
    <citation type="journal article" date="2015" name="ISME J.">
        <title>Draft Genome Sequence of Streptomyces incarnatus NRRL8089, which Produces the Nucleoside Antibiotic Sinefungin.</title>
        <authorList>
            <person name="Oshima K."/>
            <person name="Hattori M."/>
            <person name="Shimizu H."/>
            <person name="Fukuda K."/>
            <person name="Nemoto M."/>
            <person name="Inagaki K."/>
            <person name="Tamura T."/>
        </authorList>
    </citation>
    <scope>NUCLEOTIDE SEQUENCE</scope>
    <source>
        <strain evidence="2">FACHB-1277</strain>
    </source>
</reference>
<dbReference type="PANTHER" id="PTHR33877">
    <property type="entry name" value="SLL1193 PROTEIN"/>
    <property type="match status" value="1"/>
</dbReference>
<organism evidence="2 3">
    <name type="scientific">Pseudanabaena cinerea FACHB-1277</name>
    <dbReference type="NCBI Taxonomy" id="2949581"/>
    <lineage>
        <taxon>Bacteria</taxon>
        <taxon>Bacillati</taxon>
        <taxon>Cyanobacteriota</taxon>
        <taxon>Cyanophyceae</taxon>
        <taxon>Pseudanabaenales</taxon>
        <taxon>Pseudanabaenaceae</taxon>
        <taxon>Pseudanabaena</taxon>
        <taxon>Pseudanabaena cinerea</taxon>
    </lineage>
</organism>
<dbReference type="PANTHER" id="PTHR33877:SF1">
    <property type="entry name" value="TYPE IV METHYL-DIRECTED RESTRICTION ENZYME ECOKMCRA"/>
    <property type="match status" value="1"/>
</dbReference>
<evidence type="ECO:0000313" key="3">
    <source>
        <dbReference type="Proteomes" id="UP000631421"/>
    </source>
</evidence>
<dbReference type="GO" id="GO:0008270">
    <property type="term" value="F:zinc ion binding"/>
    <property type="evidence" value="ECO:0007669"/>
    <property type="project" value="InterPro"/>
</dbReference>